<dbReference type="GeneID" id="108680463"/>
<evidence type="ECO:0000256" key="1">
    <source>
        <dbReference type="SAM" id="MobiDB-lite"/>
    </source>
</evidence>
<organism evidence="2 3">
    <name type="scientific">Hyalella azteca</name>
    <name type="common">Amphipod</name>
    <dbReference type="NCBI Taxonomy" id="294128"/>
    <lineage>
        <taxon>Eukaryota</taxon>
        <taxon>Metazoa</taxon>
        <taxon>Ecdysozoa</taxon>
        <taxon>Arthropoda</taxon>
        <taxon>Crustacea</taxon>
        <taxon>Multicrustacea</taxon>
        <taxon>Malacostraca</taxon>
        <taxon>Eumalacostraca</taxon>
        <taxon>Peracarida</taxon>
        <taxon>Amphipoda</taxon>
        <taxon>Senticaudata</taxon>
        <taxon>Talitrida</taxon>
        <taxon>Talitroidea</taxon>
        <taxon>Hyalellidae</taxon>
        <taxon>Hyalella</taxon>
    </lineage>
</organism>
<reference evidence="3" key="1">
    <citation type="submission" date="2025-08" db="UniProtKB">
        <authorList>
            <consortium name="RefSeq"/>
        </authorList>
    </citation>
    <scope>IDENTIFICATION</scope>
    <source>
        <tissue evidence="3">Whole organism</tissue>
    </source>
</reference>
<feature type="compositionally biased region" description="Polar residues" evidence="1">
    <location>
        <begin position="224"/>
        <end position="246"/>
    </location>
</feature>
<gene>
    <name evidence="3" type="primary">LOC108680463</name>
</gene>
<dbReference type="Proteomes" id="UP000694843">
    <property type="component" value="Unplaced"/>
</dbReference>
<dbReference type="OrthoDB" id="6357173at2759"/>
<feature type="region of interest" description="Disordered" evidence="1">
    <location>
        <begin position="1"/>
        <end position="21"/>
    </location>
</feature>
<feature type="compositionally biased region" description="Polar residues" evidence="1">
    <location>
        <begin position="299"/>
        <end position="308"/>
    </location>
</feature>
<evidence type="ECO:0000313" key="3">
    <source>
        <dbReference type="RefSeq" id="XP_018024772.1"/>
    </source>
</evidence>
<dbReference type="KEGG" id="hazt:108680463"/>
<accession>A0A8B7PGT2</accession>
<protein>
    <submittedName>
        <fullName evidence="3">Uncharacterized protein LOC108680463</fullName>
    </submittedName>
</protein>
<dbReference type="AlphaFoldDB" id="A0A8B7PGT2"/>
<feature type="compositionally biased region" description="Basic and acidic residues" evidence="1">
    <location>
        <begin position="310"/>
        <end position="319"/>
    </location>
</feature>
<feature type="region of interest" description="Disordered" evidence="1">
    <location>
        <begin position="208"/>
        <end position="319"/>
    </location>
</feature>
<dbReference type="RefSeq" id="XP_018024772.1">
    <property type="nucleotide sequence ID" value="XM_018169283.2"/>
</dbReference>
<keyword evidence="2" id="KW-1185">Reference proteome</keyword>
<proteinExistence type="predicted"/>
<name>A0A8B7PGT2_HYAAZ</name>
<feature type="region of interest" description="Disordered" evidence="1">
    <location>
        <begin position="100"/>
        <end position="141"/>
    </location>
</feature>
<feature type="compositionally biased region" description="Polar residues" evidence="1">
    <location>
        <begin position="44"/>
        <end position="61"/>
    </location>
</feature>
<sequence length="384" mass="43519">MPLNFKRPVAPSQLPLPAETKFKPKHPTRIYDYNYKVGESYYNPQTDYIGSRPLSNTSSSYVKPPEAQTYAERFAQRPIYGSARGLPYGESESVYNQPLASRLTGTGGPGSSLPKEPGRRGRASSLSRDPGAETPSYGSRFHRRSSLFDEDDFPSWQQSKKFSLGSSDPDRVRDYAVQGRMKRAIDDFLKTPRTTPTREYETSEVKFRQETGPKGQQIIKREQYTYTLPENSQTLRKSSITETSDFASKPPLNLRTRRSSIGAGEEFSSRASVRTRKYSEDTSSRLPPRPSRYGRGSDDSPTYSNAQQVRDARRAKESDELTESIMKMVNKMKSHHLDDATADIRSISRTVRATSLDPFEDDSDRSRSKQRARLHKFTYGIGKV</sequence>
<feature type="region of interest" description="Disordered" evidence="1">
    <location>
        <begin position="44"/>
        <end position="65"/>
    </location>
</feature>
<evidence type="ECO:0000313" key="2">
    <source>
        <dbReference type="Proteomes" id="UP000694843"/>
    </source>
</evidence>